<dbReference type="Pfam" id="PF07690">
    <property type="entry name" value="MFS_1"/>
    <property type="match status" value="1"/>
</dbReference>
<dbReference type="Proteomes" id="UP001589867">
    <property type="component" value="Unassembled WGS sequence"/>
</dbReference>
<evidence type="ECO:0000256" key="4">
    <source>
        <dbReference type="ARBA" id="ARBA00022989"/>
    </source>
</evidence>
<keyword evidence="2" id="KW-0813">Transport</keyword>
<keyword evidence="3 6" id="KW-0812">Transmembrane</keyword>
<reference evidence="8 9" key="1">
    <citation type="submission" date="2024-09" db="EMBL/GenBank/DDBJ databases">
        <authorList>
            <person name="Sun Q."/>
            <person name="Mori K."/>
        </authorList>
    </citation>
    <scope>NUCLEOTIDE SEQUENCE [LARGE SCALE GENOMIC DNA]</scope>
    <source>
        <strain evidence="8 9">TBRC 3947</strain>
    </source>
</reference>
<protein>
    <submittedName>
        <fullName evidence="8">MFS transporter</fullName>
    </submittedName>
</protein>
<comment type="caution">
    <text evidence="8">The sequence shown here is derived from an EMBL/GenBank/DDBJ whole genome shotgun (WGS) entry which is preliminary data.</text>
</comment>
<comment type="subcellular location">
    <subcellularLocation>
        <location evidence="1">Cell membrane</location>
        <topology evidence="1">Multi-pass membrane protein</topology>
    </subcellularLocation>
</comment>
<feature type="transmembrane region" description="Helical" evidence="6">
    <location>
        <begin position="450"/>
        <end position="469"/>
    </location>
</feature>
<gene>
    <name evidence="8" type="ORF">ACFFIA_10980</name>
</gene>
<keyword evidence="5 6" id="KW-0472">Membrane</keyword>
<feature type="transmembrane region" description="Helical" evidence="6">
    <location>
        <begin position="99"/>
        <end position="116"/>
    </location>
</feature>
<evidence type="ECO:0000256" key="5">
    <source>
        <dbReference type="ARBA" id="ARBA00023136"/>
    </source>
</evidence>
<accession>A0ABV6M0H0</accession>
<proteinExistence type="predicted"/>
<dbReference type="PANTHER" id="PTHR42718">
    <property type="entry name" value="MAJOR FACILITATOR SUPERFAMILY MULTIDRUG TRANSPORTER MFSC"/>
    <property type="match status" value="1"/>
</dbReference>
<evidence type="ECO:0000256" key="2">
    <source>
        <dbReference type="ARBA" id="ARBA00022448"/>
    </source>
</evidence>
<evidence type="ECO:0000256" key="6">
    <source>
        <dbReference type="SAM" id="Phobius"/>
    </source>
</evidence>
<sequence length="593" mass="60160">MRIPATALTGVVALAFADASIVALALPAIYARFDTTIVGVSWVLTGYAVAVTVAAVALVLARRWLPTTPLTLGGVALFAAGSTWCGITGSLGGLLTGRVVQGIGAAALLAGALELLSAHSGRERGRRLWSGAATAGLAVGPALGGALTEAFDWRVIFIAQVPVALLALAVIALWPAPALEPASDEPAGRSPLWAIGGYLTLFAGLVGALFLGVLLLVEIWRYSPLAAAFVMMALPAGTVLAGRVTAGAGAGVRVVGGTLALGLGLLGLAFLPSASLGWAAAALFLCGAGSGVVARVLSSAAVPAGGPLVRSGGSVVAAKHAGLVLGLVVIAPLLASSLTDGAQRAVVTGTAVLLDARMPVQDKLQLAMSVRDTFAEAPRGAVPDLAAAVDTANRGETTTAVVREVDHRLSAVLTRAFRPAFLAAAALALLTVLAAFAVRQQPMGYARRRAAPTAILAALVLVGPVLVGAEAAAGARDYGRYQETDPCAAPADPYPGDGVDALVQRVAYGALHGAACELGLSRERFLLALAGQPGFAELEWDPPTVERTVRAAVDKALDDVDQRGDLPGWTVDLVRTAVRAMPLEEILRVVGLR</sequence>
<feature type="transmembrane region" description="Helical" evidence="6">
    <location>
        <begin position="222"/>
        <end position="242"/>
    </location>
</feature>
<evidence type="ECO:0000256" key="1">
    <source>
        <dbReference type="ARBA" id="ARBA00004651"/>
    </source>
</evidence>
<dbReference type="InterPro" id="IPR020846">
    <property type="entry name" value="MFS_dom"/>
</dbReference>
<feature type="transmembrane region" description="Helical" evidence="6">
    <location>
        <begin position="317"/>
        <end position="335"/>
    </location>
</feature>
<dbReference type="EMBL" id="JBHLUH010000012">
    <property type="protein sequence ID" value="MFC0528185.1"/>
    <property type="molecule type" value="Genomic_DNA"/>
</dbReference>
<evidence type="ECO:0000313" key="8">
    <source>
        <dbReference type="EMBL" id="MFC0528185.1"/>
    </source>
</evidence>
<keyword evidence="4 6" id="KW-1133">Transmembrane helix</keyword>
<dbReference type="RefSeq" id="WP_377249394.1">
    <property type="nucleotide sequence ID" value="NZ_JBHLUH010000012.1"/>
</dbReference>
<feature type="transmembrane region" description="Helical" evidence="6">
    <location>
        <begin position="153"/>
        <end position="174"/>
    </location>
</feature>
<organism evidence="8 9">
    <name type="scientific">Phytohabitans kaempferiae</name>
    <dbReference type="NCBI Taxonomy" id="1620943"/>
    <lineage>
        <taxon>Bacteria</taxon>
        <taxon>Bacillati</taxon>
        <taxon>Actinomycetota</taxon>
        <taxon>Actinomycetes</taxon>
        <taxon>Micromonosporales</taxon>
        <taxon>Micromonosporaceae</taxon>
    </lineage>
</organism>
<evidence type="ECO:0000259" key="7">
    <source>
        <dbReference type="PROSITE" id="PS50850"/>
    </source>
</evidence>
<dbReference type="SUPFAM" id="SSF103473">
    <property type="entry name" value="MFS general substrate transporter"/>
    <property type="match status" value="1"/>
</dbReference>
<dbReference type="PROSITE" id="PS50850">
    <property type="entry name" value="MFS"/>
    <property type="match status" value="1"/>
</dbReference>
<feature type="domain" description="Major facilitator superfamily (MFS) profile" evidence="7">
    <location>
        <begin position="4"/>
        <end position="443"/>
    </location>
</feature>
<feature type="transmembrane region" description="Helical" evidence="6">
    <location>
        <begin position="254"/>
        <end position="271"/>
    </location>
</feature>
<evidence type="ECO:0000313" key="9">
    <source>
        <dbReference type="Proteomes" id="UP001589867"/>
    </source>
</evidence>
<dbReference type="InterPro" id="IPR011701">
    <property type="entry name" value="MFS"/>
</dbReference>
<name>A0ABV6M0H0_9ACTN</name>
<feature type="transmembrane region" description="Helical" evidence="6">
    <location>
        <begin position="195"/>
        <end position="216"/>
    </location>
</feature>
<feature type="transmembrane region" description="Helical" evidence="6">
    <location>
        <begin position="72"/>
        <end position="93"/>
    </location>
</feature>
<dbReference type="InterPro" id="IPR036259">
    <property type="entry name" value="MFS_trans_sf"/>
</dbReference>
<evidence type="ECO:0000256" key="3">
    <source>
        <dbReference type="ARBA" id="ARBA00022692"/>
    </source>
</evidence>
<feature type="transmembrane region" description="Helical" evidence="6">
    <location>
        <begin position="277"/>
        <end position="297"/>
    </location>
</feature>
<dbReference type="PANTHER" id="PTHR42718:SF9">
    <property type="entry name" value="MAJOR FACILITATOR SUPERFAMILY MULTIDRUG TRANSPORTER MFSC"/>
    <property type="match status" value="1"/>
</dbReference>
<dbReference type="Gene3D" id="1.20.1720.10">
    <property type="entry name" value="Multidrug resistance protein D"/>
    <property type="match status" value="1"/>
</dbReference>
<feature type="transmembrane region" description="Helical" evidence="6">
    <location>
        <begin position="37"/>
        <end position="60"/>
    </location>
</feature>
<feature type="transmembrane region" description="Helical" evidence="6">
    <location>
        <begin position="416"/>
        <end position="438"/>
    </location>
</feature>
<keyword evidence="9" id="KW-1185">Reference proteome</keyword>